<accession>J1I365</accession>
<dbReference type="RefSeq" id="WP_002657931.1">
    <property type="nucleotide sequence ID" value="NZ_JH719942.1"/>
</dbReference>
<keyword evidence="2" id="KW-1133">Transmembrane helix</keyword>
<evidence type="ECO:0000256" key="2">
    <source>
        <dbReference type="SAM" id="Phobius"/>
    </source>
</evidence>
<feature type="repeat" description="TPR" evidence="1">
    <location>
        <begin position="149"/>
        <end position="182"/>
    </location>
</feature>
<dbReference type="EMBL" id="JH719942">
    <property type="protein sequence ID" value="EJF52748.1"/>
    <property type="molecule type" value="Genomic_DNA"/>
</dbReference>
<evidence type="ECO:0000313" key="4">
    <source>
        <dbReference type="Proteomes" id="UP000005113"/>
    </source>
</evidence>
<dbReference type="AlphaFoldDB" id="J1I365"/>
<keyword evidence="1" id="KW-0802">TPR repeat</keyword>
<sequence length="237" mass="26198">MADQPIKTELQDFDVDQFRDQTAETFEKYKNVIFGALLAVVLIGGGYYFYSDFYMKPKNENANKAIFQAEAMFQKDSFLLALNGTGAALAGQMGGSYEGFLDIIANYGGTEAANRAHYGAGASLLRLGKADEAIKYLKAYNGKDGYSQAAAYALLGDAYSETNDNEQALSYYEKAAKESPNAMMTPVYMRKAALFNEVVMSNSARALELYKEIEQKYPEAAERLNISKDVVRLEQGK</sequence>
<gene>
    <name evidence="3" type="ORF">SapgrDRAFT_1023</name>
</gene>
<feature type="transmembrane region" description="Helical" evidence="2">
    <location>
        <begin position="32"/>
        <end position="50"/>
    </location>
</feature>
<dbReference type="PROSITE" id="PS50005">
    <property type="entry name" value="TPR"/>
    <property type="match status" value="1"/>
</dbReference>
<keyword evidence="2" id="KW-0812">Transmembrane</keyword>
<dbReference type="InterPro" id="IPR011990">
    <property type="entry name" value="TPR-like_helical_dom_sf"/>
</dbReference>
<evidence type="ECO:0000256" key="1">
    <source>
        <dbReference type="PROSITE-ProRule" id="PRU00339"/>
    </source>
</evidence>
<dbReference type="InterPro" id="IPR019734">
    <property type="entry name" value="TPR_rpt"/>
</dbReference>
<dbReference type="PROSITE" id="PS50293">
    <property type="entry name" value="TPR_REGION"/>
    <property type="match status" value="1"/>
</dbReference>
<dbReference type="HOGENOM" id="CLU_096069_0_1_10"/>
<name>J1I365_9BACT</name>
<proteinExistence type="predicted"/>
<protein>
    <submittedName>
        <fullName evidence="3">Uncharacterized protein</fullName>
    </submittedName>
</protein>
<evidence type="ECO:0000313" key="3">
    <source>
        <dbReference type="EMBL" id="EJF52748.1"/>
    </source>
</evidence>
<dbReference type="SUPFAM" id="SSF48452">
    <property type="entry name" value="TPR-like"/>
    <property type="match status" value="1"/>
</dbReference>
<organism evidence="3 4">
    <name type="scientific">Saprospira grandis DSM 2844</name>
    <dbReference type="NCBI Taxonomy" id="694433"/>
    <lineage>
        <taxon>Bacteria</taxon>
        <taxon>Pseudomonadati</taxon>
        <taxon>Bacteroidota</taxon>
        <taxon>Saprospiria</taxon>
        <taxon>Saprospirales</taxon>
        <taxon>Saprospiraceae</taxon>
        <taxon>Saprospira</taxon>
    </lineage>
</organism>
<dbReference type="Gene3D" id="1.25.40.10">
    <property type="entry name" value="Tetratricopeptide repeat domain"/>
    <property type="match status" value="1"/>
</dbReference>
<dbReference type="Proteomes" id="UP000005113">
    <property type="component" value="Unassembled WGS sequence"/>
</dbReference>
<keyword evidence="2" id="KW-0472">Membrane</keyword>
<dbReference type="Pfam" id="PF13181">
    <property type="entry name" value="TPR_8"/>
    <property type="match status" value="1"/>
</dbReference>
<reference evidence="4" key="1">
    <citation type="journal article" date="2012" name="Stand. Genomic Sci.">
        <title>Permanent draft genome sequence of the gliding predator Saprospira grandis strain Sa g1 (= HR1).</title>
        <authorList>
            <person name="Mavromatis K."/>
            <person name="Chertkov O."/>
            <person name="Lapidus A."/>
            <person name="Nolan M."/>
            <person name="Lucas S."/>
            <person name="Tice H."/>
            <person name="Del Rio T.G."/>
            <person name="Cheng J.F."/>
            <person name="Han C."/>
            <person name="Tapia R."/>
            <person name="Bruce D."/>
            <person name="Goodwin L.A."/>
            <person name="Pitluck S."/>
            <person name="Huntemann M."/>
            <person name="Liolios K."/>
            <person name="Pagani I."/>
            <person name="Ivanova N."/>
            <person name="Mikhailova N."/>
            <person name="Pati A."/>
            <person name="Chen A."/>
            <person name="Palaniappan K."/>
            <person name="Land M."/>
            <person name="Brambilla E.M."/>
            <person name="Rohde M."/>
            <person name="Spring S."/>
            <person name="Goker M."/>
            <person name="Detter J.C."/>
            <person name="Bristow J."/>
            <person name="Eisen J.A."/>
            <person name="Markowitz V."/>
            <person name="Hugenholtz P."/>
            <person name="Kyrpides N.C."/>
            <person name="Klenk H.P."/>
            <person name="Woyke T."/>
        </authorList>
    </citation>
    <scope>NUCLEOTIDE SEQUENCE [LARGE SCALE GENOMIC DNA]</scope>
    <source>
        <strain evidence="4">DSM 2844</strain>
    </source>
</reference>